<protein>
    <submittedName>
        <fullName evidence="2">Gas vesicle protein GvpO</fullName>
    </submittedName>
</protein>
<feature type="region of interest" description="Disordered" evidence="1">
    <location>
        <begin position="1"/>
        <end position="93"/>
    </location>
</feature>
<evidence type="ECO:0000313" key="2">
    <source>
        <dbReference type="EMBL" id="MFC6021443.1"/>
    </source>
</evidence>
<dbReference type="Proteomes" id="UP001596203">
    <property type="component" value="Unassembled WGS sequence"/>
</dbReference>
<dbReference type="Pfam" id="PF05800">
    <property type="entry name" value="GvpO"/>
    <property type="match status" value="1"/>
</dbReference>
<dbReference type="RefSeq" id="WP_377429619.1">
    <property type="nucleotide sequence ID" value="NZ_JBHSPR010000044.1"/>
</dbReference>
<sequence length="174" mass="19143">MASGESGADRASRRRNSRISRSGRHDDDQQDTEYRDHDDYPDDDYPDDDYPADEPDDEPDDGPDDEPDFEPDDDRSPRARRRTGGTVSAPVAARSGLRHVAELTGKPVTGVTSLDRTEHGWLIGVEVVEDPRVPSSADILAVYQTELDVDGDLLGYRRTRRYARGRGDSGGGAG</sequence>
<dbReference type="EMBL" id="JBHSPR010000044">
    <property type="protein sequence ID" value="MFC6021443.1"/>
    <property type="molecule type" value="Genomic_DNA"/>
</dbReference>
<accession>A0ABW1KLU6</accession>
<dbReference type="InterPro" id="IPR008634">
    <property type="entry name" value="Gas-vesicle_GvpO"/>
</dbReference>
<proteinExistence type="predicted"/>
<organism evidence="2 3">
    <name type="scientific">Plantactinospora solaniradicis</name>
    <dbReference type="NCBI Taxonomy" id="1723736"/>
    <lineage>
        <taxon>Bacteria</taxon>
        <taxon>Bacillati</taxon>
        <taxon>Actinomycetota</taxon>
        <taxon>Actinomycetes</taxon>
        <taxon>Micromonosporales</taxon>
        <taxon>Micromonosporaceae</taxon>
        <taxon>Plantactinospora</taxon>
    </lineage>
</organism>
<reference evidence="3" key="1">
    <citation type="journal article" date="2019" name="Int. J. Syst. Evol. Microbiol.">
        <title>The Global Catalogue of Microorganisms (GCM) 10K type strain sequencing project: providing services to taxonomists for standard genome sequencing and annotation.</title>
        <authorList>
            <consortium name="The Broad Institute Genomics Platform"/>
            <consortium name="The Broad Institute Genome Sequencing Center for Infectious Disease"/>
            <person name="Wu L."/>
            <person name="Ma J."/>
        </authorList>
    </citation>
    <scope>NUCLEOTIDE SEQUENCE [LARGE SCALE GENOMIC DNA]</scope>
    <source>
        <strain evidence="3">ZS-35-S2</strain>
    </source>
</reference>
<gene>
    <name evidence="2" type="primary">gvpO</name>
    <name evidence="2" type="ORF">ACFP2T_35410</name>
</gene>
<feature type="compositionally biased region" description="Acidic residues" evidence="1">
    <location>
        <begin position="39"/>
        <end position="73"/>
    </location>
</feature>
<comment type="caution">
    <text evidence="2">The sequence shown here is derived from an EMBL/GenBank/DDBJ whole genome shotgun (WGS) entry which is preliminary data.</text>
</comment>
<feature type="compositionally biased region" description="Basic and acidic residues" evidence="1">
    <location>
        <begin position="23"/>
        <end position="38"/>
    </location>
</feature>
<name>A0ABW1KLU6_9ACTN</name>
<evidence type="ECO:0000256" key="1">
    <source>
        <dbReference type="SAM" id="MobiDB-lite"/>
    </source>
</evidence>
<keyword evidence="3" id="KW-1185">Reference proteome</keyword>
<feature type="compositionally biased region" description="Basic residues" evidence="1">
    <location>
        <begin position="12"/>
        <end position="22"/>
    </location>
</feature>
<evidence type="ECO:0000313" key="3">
    <source>
        <dbReference type="Proteomes" id="UP001596203"/>
    </source>
</evidence>